<evidence type="ECO:0000259" key="12">
    <source>
        <dbReference type="PROSITE" id="PS50110"/>
    </source>
</evidence>
<evidence type="ECO:0000256" key="5">
    <source>
        <dbReference type="ARBA" id="ARBA00022741"/>
    </source>
</evidence>
<accession>A0A2R8BG37</accession>
<dbReference type="PROSITE" id="PS50109">
    <property type="entry name" value="HIS_KIN"/>
    <property type="match status" value="1"/>
</dbReference>
<dbReference type="InterPro" id="IPR033414">
    <property type="entry name" value="Sensor_dom"/>
</dbReference>
<evidence type="ECO:0000256" key="1">
    <source>
        <dbReference type="ARBA" id="ARBA00000085"/>
    </source>
</evidence>
<dbReference type="SUPFAM" id="SSF52172">
    <property type="entry name" value="CheY-like"/>
    <property type="match status" value="1"/>
</dbReference>
<dbReference type="OrthoDB" id="9796100at2"/>
<dbReference type="InterPro" id="IPR003661">
    <property type="entry name" value="HisK_dim/P_dom"/>
</dbReference>
<dbReference type="RefSeq" id="WP_108829050.1">
    <property type="nucleotide sequence ID" value="NZ_OMOR01000001.1"/>
</dbReference>
<dbReference type="GO" id="GO:0005524">
    <property type="term" value="F:ATP binding"/>
    <property type="evidence" value="ECO:0007669"/>
    <property type="project" value="UniProtKB-KW"/>
</dbReference>
<keyword evidence="10" id="KW-1133">Transmembrane helix</keyword>
<dbReference type="SUPFAM" id="SSF55874">
    <property type="entry name" value="ATPase domain of HSP90 chaperone/DNA topoisomerase II/histidine kinase"/>
    <property type="match status" value="1"/>
</dbReference>
<keyword evidence="8" id="KW-0902">Two-component regulatory system</keyword>
<keyword evidence="7" id="KW-0067">ATP-binding</keyword>
<dbReference type="InterPro" id="IPR036890">
    <property type="entry name" value="HATPase_C_sf"/>
</dbReference>
<dbReference type="Pfam" id="PF00512">
    <property type="entry name" value="HisKA"/>
    <property type="match status" value="1"/>
</dbReference>
<dbReference type="InterPro" id="IPR001789">
    <property type="entry name" value="Sig_transdc_resp-reg_receiver"/>
</dbReference>
<dbReference type="InterPro" id="IPR003594">
    <property type="entry name" value="HATPase_dom"/>
</dbReference>
<dbReference type="SUPFAM" id="SSF47384">
    <property type="entry name" value="Homodimeric domain of signal transducing histidine kinase"/>
    <property type="match status" value="1"/>
</dbReference>
<keyword evidence="5" id="KW-0547">Nucleotide-binding</keyword>
<name>A0A2R8BG37_9RHOB</name>
<dbReference type="Gene3D" id="3.30.450.20">
    <property type="entry name" value="PAS domain"/>
    <property type="match status" value="1"/>
</dbReference>
<dbReference type="PANTHER" id="PTHR43065:SF46">
    <property type="entry name" value="C4-DICARBOXYLATE TRANSPORT SENSOR PROTEIN DCTB"/>
    <property type="match status" value="1"/>
</dbReference>
<dbReference type="Pfam" id="PF00072">
    <property type="entry name" value="Response_reg"/>
    <property type="match status" value="1"/>
</dbReference>
<gene>
    <name evidence="14" type="ORF">ASD8599_02795</name>
</gene>
<evidence type="ECO:0000259" key="13">
    <source>
        <dbReference type="PROSITE" id="PS50112"/>
    </source>
</evidence>
<evidence type="ECO:0000256" key="3">
    <source>
        <dbReference type="ARBA" id="ARBA00022553"/>
    </source>
</evidence>
<feature type="transmembrane region" description="Helical" evidence="10">
    <location>
        <begin position="12"/>
        <end position="36"/>
    </location>
</feature>
<evidence type="ECO:0000313" key="15">
    <source>
        <dbReference type="Proteomes" id="UP000244880"/>
    </source>
</evidence>
<keyword evidence="4" id="KW-0808">Transferase</keyword>
<dbReference type="PROSITE" id="PS50112">
    <property type="entry name" value="PAS"/>
    <property type="match status" value="1"/>
</dbReference>
<reference evidence="14 15" key="1">
    <citation type="submission" date="2018-03" db="EMBL/GenBank/DDBJ databases">
        <authorList>
            <person name="Keele B.F."/>
        </authorList>
    </citation>
    <scope>NUCLEOTIDE SEQUENCE [LARGE SCALE GENOMIC DNA]</scope>
    <source>
        <strain evidence="14 15">CECT 8599</strain>
    </source>
</reference>
<feature type="domain" description="Response regulatory" evidence="12">
    <location>
        <begin position="631"/>
        <end position="745"/>
    </location>
</feature>
<dbReference type="InterPro" id="IPR011006">
    <property type="entry name" value="CheY-like_superfamily"/>
</dbReference>
<dbReference type="Gene3D" id="3.30.565.10">
    <property type="entry name" value="Histidine kinase-like ATPase, C-terminal domain"/>
    <property type="match status" value="1"/>
</dbReference>
<evidence type="ECO:0000256" key="10">
    <source>
        <dbReference type="SAM" id="Phobius"/>
    </source>
</evidence>
<sequence>MKFIKHKLGRRIVAYMILASAVFSVFAAAFQLLTIYENGLDRVRDEFSEVEGSFQAGLESALWEFNFSHVDVLVDGIYAQHDVIAVTLVAETGQRFERGAIGSGEVLVEEFPLSFERSAGDVAPVGILRVTASLENVYDELWSQVMVLLLTNFVKTLIASLIMFWIFDRMVSRHLLSITGRLQEKGGFDAEKKIVLDRPKVYNDELDLIVDVINTSRATEQSANAETLLLRNRLETVLNTATSGIIALNANAEVVMVNPTARHLLGGVSRDVPFAWPESIQFLDVESMTPLDASADPIRRALTGHNLRAETHLLSRVNSDEVGRYVRVQSGKLEHARDDISTVLVVDDVSVGERNRQVVERKSRLDALGQLTGGIAHDFNNLLASMLYAVDLARRQEDKERQGELLDIASASIGRGRELTSRLLAFAKKQPGLATSRSIGPMFEEFEKLVGPMIEQNLSITFVVDAPDLQVYCDHAQLETALMNLVLNSRDAILRSGVGHSIKVHARSVSLPQPVLLPTGNLTEPLEVTEAAASAYRYTEISVTDNGPGMDEETRARAADPFFTTKETNSGTGLGLSIVYGFVRQADGDLRIYSEEGVGTTINLVLPRGTEAGPREDPMPLDVPMAGTGQTVMLVEDEADLLNVMVEVIKDLGFLVVSAPSGNVAIDMIDAGQNFDVLLTDVVMPGKIGGFELARMVRARHPEKPVIYMSGYTGFTSQEMGEVQAMLLQKPTPPVELSAALNAALAPVPKPPLL</sequence>
<keyword evidence="15" id="KW-1185">Reference proteome</keyword>
<evidence type="ECO:0000256" key="4">
    <source>
        <dbReference type="ARBA" id="ARBA00022679"/>
    </source>
</evidence>
<dbReference type="SMART" id="SM00448">
    <property type="entry name" value="REC"/>
    <property type="match status" value="1"/>
</dbReference>
<dbReference type="Pfam" id="PF02518">
    <property type="entry name" value="HATPase_c"/>
    <property type="match status" value="1"/>
</dbReference>
<dbReference type="Gene3D" id="1.10.287.130">
    <property type="match status" value="1"/>
</dbReference>
<comment type="catalytic activity">
    <reaction evidence="1">
        <text>ATP + protein L-histidine = ADP + protein N-phospho-L-histidine.</text>
        <dbReference type="EC" id="2.7.13.3"/>
    </reaction>
</comment>
<dbReference type="InterPro" id="IPR000014">
    <property type="entry name" value="PAS"/>
</dbReference>
<dbReference type="GO" id="GO:0000155">
    <property type="term" value="F:phosphorelay sensor kinase activity"/>
    <property type="evidence" value="ECO:0007669"/>
    <property type="project" value="InterPro"/>
</dbReference>
<dbReference type="Pfam" id="PF13188">
    <property type="entry name" value="PAS_8"/>
    <property type="match status" value="1"/>
</dbReference>
<dbReference type="SMART" id="SM00387">
    <property type="entry name" value="HATPase_c"/>
    <property type="match status" value="1"/>
</dbReference>
<dbReference type="PANTHER" id="PTHR43065">
    <property type="entry name" value="SENSOR HISTIDINE KINASE"/>
    <property type="match status" value="1"/>
</dbReference>
<evidence type="ECO:0000313" key="14">
    <source>
        <dbReference type="EMBL" id="SPH22048.1"/>
    </source>
</evidence>
<evidence type="ECO:0000256" key="6">
    <source>
        <dbReference type="ARBA" id="ARBA00022777"/>
    </source>
</evidence>
<keyword evidence="10" id="KW-0812">Transmembrane</keyword>
<dbReference type="Pfam" id="PF17149">
    <property type="entry name" value="CHASE5"/>
    <property type="match status" value="1"/>
</dbReference>
<dbReference type="PRINTS" id="PR00344">
    <property type="entry name" value="BCTRLSENSOR"/>
</dbReference>
<dbReference type="PROSITE" id="PS50110">
    <property type="entry name" value="RESPONSE_REGULATORY"/>
    <property type="match status" value="1"/>
</dbReference>
<dbReference type="InterPro" id="IPR005467">
    <property type="entry name" value="His_kinase_dom"/>
</dbReference>
<evidence type="ECO:0000256" key="2">
    <source>
        <dbReference type="ARBA" id="ARBA00012438"/>
    </source>
</evidence>
<feature type="domain" description="PAS" evidence="13">
    <location>
        <begin position="230"/>
        <end position="266"/>
    </location>
</feature>
<dbReference type="Proteomes" id="UP000244880">
    <property type="component" value="Unassembled WGS sequence"/>
</dbReference>
<keyword evidence="6" id="KW-0418">Kinase</keyword>
<feature type="domain" description="Histidine kinase" evidence="11">
    <location>
        <begin position="374"/>
        <end position="610"/>
    </location>
</feature>
<dbReference type="InterPro" id="IPR036097">
    <property type="entry name" value="HisK_dim/P_sf"/>
</dbReference>
<dbReference type="EMBL" id="OMOR01000001">
    <property type="protein sequence ID" value="SPH22048.1"/>
    <property type="molecule type" value="Genomic_DNA"/>
</dbReference>
<proteinExistence type="predicted"/>
<dbReference type="InterPro" id="IPR004358">
    <property type="entry name" value="Sig_transdc_His_kin-like_C"/>
</dbReference>
<evidence type="ECO:0000259" key="11">
    <source>
        <dbReference type="PROSITE" id="PS50109"/>
    </source>
</evidence>
<protein>
    <recommendedName>
        <fullName evidence="2">histidine kinase</fullName>
        <ecNumber evidence="2">2.7.13.3</ecNumber>
    </recommendedName>
</protein>
<evidence type="ECO:0000256" key="8">
    <source>
        <dbReference type="ARBA" id="ARBA00023012"/>
    </source>
</evidence>
<dbReference type="AlphaFoldDB" id="A0A2R8BG37"/>
<dbReference type="Gene3D" id="3.40.50.2300">
    <property type="match status" value="1"/>
</dbReference>
<dbReference type="SMART" id="SM00388">
    <property type="entry name" value="HisKA"/>
    <property type="match status" value="1"/>
</dbReference>
<dbReference type="EC" id="2.7.13.3" evidence="2"/>
<evidence type="ECO:0000256" key="9">
    <source>
        <dbReference type="PROSITE-ProRule" id="PRU00169"/>
    </source>
</evidence>
<feature type="modified residue" description="4-aspartylphosphate" evidence="9">
    <location>
        <position position="681"/>
    </location>
</feature>
<keyword evidence="10" id="KW-0472">Membrane</keyword>
<evidence type="ECO:0000256" key="7">
    <source>
        <dbReference type="ARBA" id="ARBA00022840"/>
    </source>
</evidence>
<organism evidence="14 15">
    <name type="scientific">Ascidiaceihabitans donghaensis</name>
    <dbReference type="NCBI Taxonomy" id="1510460"/>
    <lineage>
        <taxon>Bacteria</taxon>
        <taxon>Pseudomonadati</taxon>
        <taxon>Pseudomonadota</taxon>
        <taxon>Alphaproteobacteria</taxon>
        <taxon>Rhodobacterales</taxon>
        <taxon>Paracoccaceae</taxon>
        <taxon>Ascidiaceihabitans</taxon>
    </lineage>
</organism>
<keyword evidence="3 9" id="KW-0597">Phosphoprotein</keyword>